<dbReference type="InterPro" id="IPR039426">
    <property type="entry name" value="TonB-dep_rcpt-like"/>
</dbReference>
<evidence type="ECO:0000313" key="4">
    <source>
        <dbReference type="EMBL" id="MDT0622227.1"/>
    </source>
</evidence>
<feature type="domain" description="Peptidase M56" evidence="3">
    <location>
        <begin position="149"/>
        <end position="255"/>
    </location>
</feature>
<keyword evidence="1 2" id="KW-0472">Membrane</keyword>
<accession>A0ABU3BJ82</accession>
<name>A0ABU3BJ82_9FLAO</name>
<feature type="transmembrane region" description="Helical" evidence="2">
    <location>
        <begin position="6"/>
        <end position="25"/>
    </location>
</feature>
<comment type="subcellular location">
    <subcellularLocation>
        <location evidence="1">Cell outer membrane</location>
        <topology evidence="1">Multi-pass membrane protein</topology>
    </subcellularLocation>
</comment>
<feature type="transmembrane region" description="Helical" evidence="2">
    <location>
        <begin position="264"/>
        <end position="282"/>
    </location>
</feature>
<dbReference type="Gene3D" id="2.170.130.10">
    <property type="entry name" value="TonB-dependent receptor, plug domain"/>
    <property type="match status" value="1"/>
</dbReference>
<keyword evidence="1" id="KW-0813">Transport</keyword>
<keyword evidence="1" id="KW-1134">Transmembrane beta strand</keyword>
<dbReference type="InterPro" id="IPR008756">
    <property type="entry name" value="Peptidase_M56"/>
</dbReference>
<evidence type="ECO:0000259" key="3">
    <source>
        <dbReference type="Pfam" id="PF05569"/>
    </source>
</evidence>
<comment type="caution">
    <text evidence="4">The sequence shown here is derived from an EMBL/GenBank/DDBJ whole genome shotgun (WGS) entry which is preliminary data.</text>
</comment>
<dbReference type="SUPFAM" id="SSF56935">
    <property type="entry name" value="Porins"/>
    <property type="match status" value="1"/>
</dbReference>
<dbReference type="Proteomes" id="UP001250662">
    <property type="component" value="Unassembled WGS sequence"/>
</dbReference>
<keyword evidence="2" id="KW-1133">Transmembrane helix</keyword>
<dbReference type="InterPro" id="IPR037066">
    <property type="entry name" value="Plug_dom_sf"/>
</dbReference>
<organism evidence="4 5">
    <name type="scientific">Croceitalea vernalis</name>
    <dbReference type="NCBI Taxonomy" id="3075599"/>
    <lineage>
        <taxon>Bacteria</taxon>
        <taxon>Pseudomonadati</taxon>
        <taxon>Bacteroidota</taxon>
        <taxon>Flavobacteriia</taxon>
        <taxon>Flavobacteriales</taxon>
        <taxon>Flavobacteriaceae</taxon>
        <taxon>Croceitalea</taxon>
    </lineage>
</organism>
<sequence length="749" mass="85445">METFLIHLLKSSGILLLFLGIYHVFLKKETLFNGNRLFLISGLVLSLLLPFITISKTIYVERAPVNVMEFESIASSSSQVIANKTFEWSFLLLTLYLIGVCYFSIKLLLQLRAIEKIKKDSEVSREDGFYHVKTKSTISPFSFFKHIFYYPFQFNTKELDTILIHEKEHAKGLHSMDILLTEIVCILQWFNPAIWLYKIIVKQNLEFLADSKTCERYQNKKQYQYLMLKQLVHPQKITIANPFFNSLIKKRIVMLNQKQSSKLNLLKLFLVLPLLGGFLMAFNSETIHKEKDVIIDTNTVADAINVIITKNSSEIYLETIKQDLDNKDIDFSYTIVRNNLREIINAELEFSGIDDKGQTFQLDYNTNSETPIEDILFLCNSKNNIKYLGKKAYAENHLKNKIRESSKLNVQITNITLDIDKTSKTEDLNSEADFLAKRGVIIKFKGIKRNNSGDITAIKVSYDNGSKDKGKYEQKNTEGISPFKIKINFQDGESAKITVNQGQEKQNMIFVSDQGNSKVINLHKNDAHDNVWISSNDSDTSILKINKSKSGEVIFLNGEKTTREALANEGKIEKMLVKFINNDSVNLQVDTKIIHMGFKDSLVNTSEEVHLIEDDEEGNKKYIIIKSAEGEMLSEDTNSLIKEDIILKMNKTSTNDKSDKDKNVFILKKSDDHAAIKVDEKAGFVFIDTDSQEKPIYFIDGKEVSGKIMEELSPDDIATINVLKGDAAEKKYGDKAKNGVVEITTKKEQ</sequence>
<protein>
    <submittedName>
        <fullName evidence="4">M56 family metallopeptidase</fullName>
    </submittedName>
</protein>
<dbReference type="CDD" id="cd07341">
    <property type="entry name" value="M56_BlaR1_MecR1_like"/>
    <property type="match status" value="1"/>
</dbReference>
<feature type="transmembrane region" description="Helical" evidence="2">
    <location>
        <begin position="37"/>
        <end position="59"/>
    </location>
</feature>
<keyword evidence="5" id="KW-1185">Reference proteome</keyword>
<proteinExistence type="inferred from homology"/>
<keyword evidence="1 2" id="KW-0812">Transmembrane</keyword>
<evidence type="ECO:0000313" key="5">
    <source>
        <dbReference type="Proteomes" id="UP001250662"/>
    </source>
</evidence>
<gene>
    <name evidence="4" type="ORF">RM520_11360</name>
</gene>
<keyword evidence="1" id="KW-0998">Cell outer membrane</keyword>
<dbReference type="PROSITE" id="PS52016">
    <property type="entry name" value="TONB_DEPENDENT_REC_3"/>
    <property type="match status" value="1"/>
</dbReference>
<feature type="transmembrane region" description="Helical" evidence="2">
    <location>
        <begin position="88"/>
        <end position="109"/>
    </location>
</feature>
<dbReference type="EMBL" id="JAVRHU010000003">
    <property type="protein sequence ID" value="MDT0622227.1"/>
    <property type="molecule type" value="Genomic_DNA"/>
</dbReference>
<reference evidence="4 5" key="1">
    <citation type="submission" date="2023-09" db="EMBL/GenBank/DDBJ databases">
        <authorList>
            <person name="Rey-Velasco X."/>
        </authorList>
    </citation>
    <scope>NUCLEOTIDE SEQUENCE [LARGE SCALE GENOMIC DNA]</scope>
    <source>
        <strain evidence="4 5">P007</strain>
    </source>
</reference>
<evidence type="ECO:0000256" key="2">
    <source>
        <dbReference type="SAM" id="Phobius"/>
    </source>
</evidence>
<comment type="similarity">
    <text evidence="1">Belongs to the TonB-dependent receptor family.</text>
</comment>
<dbReference type="RefSeq" id="WP_311388090.1">
    <property type="nucleotide sequence ID" value="NZ_JAVRHU010000003.1"/>
</dbReference>
<evidence type="ECO:0000256" key="1">
    <source>
        <dbReference type="PROSITE-ProRule" id="PRU01360"/>
    </source>
</evidence>
<dbReference type="Pfam" id="PF05569">
    <property type="entry name" value="Peptidase_M56"/>
    <property type="match status" value="1"/>
</dbReference>